<dbReference type="Proteomes" id="UP000729357">
    <property type="component" value="Unassembled WGS sequence"/>
</dbReference>
<feature type="non-terminal residue" evidence="1">
    <location>
        <position position="73"/>
    </location>
</feature>
<accession>A0A9P8G5T4</accession>
<reference evidence="1" key="1">
    <citation type="journal article" date="2021" name="J Fungi (Basel)">
        <title>Virulence traits and population genomics of the black yeast Aureobasidium melanogenum.</title>
        <authorList>
            <person name="Cernosa A."/>
            <person name="Sun X."/>
            <person name="Gostincar C."/>
            <person name="Fang C."/>
            <person name="Gunde-Cimerman N."/>
            <person name="Song Z."/>
        </authorList>
    </citation>
    <scope>NUCLEOTIDE SEQUENCE</scope>
    <source>
        <strain evidence="1">EXF-9298</strain>
    </source>
</reference>
<proteinExistence type="predicted"/>
<dbReference type="AlphaFoldDB" id="A0A9P8G5T4"/>
<evidence type="ECO:0000313" key="2">
    <source>
        <dbReference type="Proteomes" id="UP000729357"/>
    </source>
</evidence>
<gene>
    <name evidence="1" type="ORF">KCU98_g97</name>
</gene>
<keyword evidence="2" id="KW-1185">Reference proteome</keyword>
<name>A0A9P8G5T4_AURME</name>
<dbReference type="EMBL" id="JAHFXS010000001">
    <property type="protein sequence ID" value="KAG9991725.1"/>
    <property type="molecule type" value="Genomic_DNA"/>
</dbReference>
<comment type="caution">
    <text evidence="1">The sequence shown here is derived from an EMBL/GenBank/DDBJ whole genome shotgun (WGS) entry which is preliminary data.</text>
</comment>
<protein>
    <submittedName>
        <fullName evidence="1">Uncharacterized protein</fullName>
    </submittedName>
</protein>
<organism evidence="1 2">
    <name type="scientific">Aureobasidium melanogenum</name>
    <name type="common">Aureobasidium pullulans var. melanogenum</name>
    <dbReference type="NCBI Taxonomy" id="46634"/>
    <lineage>
        <taxon>Eukaryota</taxon>
        <taxon>Fungi</taxon>
        <taxon>Dikarya</taxon>
        <taxon>Ascomycota</taxon>
        <taxon>Pezizomycotina</taxon>
        <taxon>Dothideomycetes</taxon>
        <taxon>Dothideomycetidae</taxon>
        <taxon>Dothideales</taxon>
        <taxon>Saccotheciaceae</taxon>
        <taxon>Aureobasidium</taxon>
    </lineage>
</organism>
<reference evidence="1" key="2">
    <citation type="submission" date="2021-08" db="EMBL/GenBank/DDBJ databases">
        <authorList>
            <person name="Gostincar C."/>
            <person name="Sun X."/>
            <person name="Song Z."/>
            <person name="Gunde-Cimerman N."/>
        </authorList>
    </citation>
    <scope>NUCLEOTIDE SEQUENCE</scope>
    <source>
        <strain evidence="1">EXF-9298</strain>
    </source>
</reference>
<sequence>MVLKILSRMTMSLPSQSLVPLGTLSWKPPLSPLSLPMLNCSFRFSMQSQSKVYNQESQEQMEGYKIGHGNCTR</sequence>
<evidence type="ECO:0000313" key="1">
    <source>
        <dbReference type="EMBL" id="KAG9991725.1"/>
    </source>
</evidence>